<dbReference type="PANTHER" id="PTHR22674:SF6">
    <property type="entry name" value="NTPASE KAP FAMILY P-LOOP DOMAIN-CONTAINING PROTEIN 1"/>
    <property type="match status" value="1"/>
</dbReference>
<proteinExistence type="predicted"/>
<sequence length="327" mass="37798">MDKKALSAQLGFMHVVKEEVKTITKFLQFLGWIEKREIRVVLKITNLDKCTQDKVVGVLDAINILLSDKDAPFISILAADTSILVECIQKNKNMNGYLYLDRIVSLPFSLPQMTPKDEEVNNKEIIFIRDQLKNHRYIPGNSAQLKRVLSTVLTICSMTKVTSETEAEHKEKIKEAIDWVVLANCWPCRLSWILQCEEDNRQQRKLEESQAANPNVRQGNGRRHQQGTQAEKTLLQIYNDHESEFAEYAAKDNIQSLLELDGDPDLFTSFLVNKERSFTAEKVSFFANLLLNLDYSLKRPFELLRGRRNIRKSEKRQQELAEIVTRL</sequence>
<dbReference type="Proteomes" id="UP001178461">
    <property type="component" value="Chromosome 8"/>
</dbReference>
<dbReference type="Pfam" id="PF07693">
    <property type="entry name" value="KAP_NTPase"/>
    <property type="match status" value="1"/>
</dbReference>
<evidence type="ECO:0000313" key="3">
    <source>
        <dbReference type="EMBL" id="CAI5780902.1"/>
    </source>
</evidence>
<feature type="region of interest" description="Disordered" evidence="1">
    <location>
        <begin position="205"/>
        <end position="228"/>
    </location>
</feature>
<protein>
    <recommendedName>
        <fullName evidence="2">KAP NTPase domain-containing protein</fullName>
    </recommendedName>
</protein>
<dbReference type="PANTHER" id="PTHR22674">
    <property type="entry name" value="NTPASE, KAP FAMILY P-LOOP DOMAIN-CONTAINING 1"/>
    <property type="match status" value="1"/>
</dbReference>
<dbReference type="AlphaFoldDB" id="A0AA35KME0"/>
<dbReference type="InterPro" id="IPR052754">
    <property type="entry name" value="NTPase_KAP_P-loop"/>
</dbReference>
<accession>A0AA35KME0</accession>
<feature type="domain" description="KAP NTPase" evidence="2">
    <location>
        <begin position="13"/>
        <end position="116"/>
    </location>
</feature>
<dbReference type="EMBL" id="OX395133">
    <property type="protein sequence ID" value="CAI5780902.1"/>
    <property type="molecule type" value="Genomic_DNA"/>
</dbReference>
<evidence type="ECO:0000313" key="4">
    <source>
        <dbReference type="Proteomes" id="UP001178461"/>
    </source>
</evidence>
<gene>
    <name evidence="3" type="ORF">PODLI_1B016484</name>
</gene>
<evidence type="ECO:0000259" key="2">
    <source>
        <dbReference type="Pfam" id="PF07693"/>
    </source>
</evidence>
<dbReference type="InterPro" id="IPR011646">
    <property type="entry name" value="KAP_P-loop"/>
</dbReference>
<keyword evidence="4" id="KW-1185">Reference proteome</keyword>
<evidence type="ECO:0000256" key="1">
    <source>
        <dbReference type="SAM" id="MobiDB-lite"/>
    </source>
</evidence>
<organism evidence="3 4">
    <name type="scientific">Podarcis lilfordi</name>
    <name type="common">Lilford's wall lizard</name>
    <dbReference type="NCBI Taxonomy" id="74358"/>
    <lineage>
        <taxon>Eukaryota</taxon>
        <taxon>Metazoa</taxon>
        <taxon>Chordata</taxon>
        <taxon>Craniata</taxon>
        <taxon>Vertebrata</taxon>
        <taxon>Euteleostomi</taxon>
        <taxon>Lepidosauria</taxon>
        <taxon>Squamata</taxon>
        <taxon>Bifurcata</taxon>
        <taxon>Unidentata</taxon>
        <taxon>Episquamata</taxon>
        <taxon>Laterata</taxon>
        <taxon>Lacertibaenia</taxon>
        <taxon>Lacertidae</taxon>
        <taxon>Podarcis</taxon>
    </lineage>
</organism>
<reference evidence="3" key="1">
    <citation type="submission" date="2022-12" db="EMBL/GenBank/DDBJ databases">
        <authorList>
            <person name="Alioto T."/>
            <person name="Alioto T."/>
            <person name="Gomez Garrido J."/>
        </authorList>
    </citation>
    <scope>NUCLEOTIDE SEQUENCE</scope>
</reference>
<name>A0AA35KME0_9SAUR</name>